<name>A0A5J4YRR1_PORPP</name>
<sequence length="160" mass="17436">MFLKEKVDSDGNVVRIKARLVAGGNHQDLNLYPNRSAPTAGTDSVMILSVLAASQSLCAGKADFPGAFLIAEVPDGLPDVHVHLDRFITGVLVGPDEKTEHVGIRYFFMPDRAKRGEVTFAYCTSEELVVDVLTNPLQGFNFARLPDMLPGRVTSDELAY</sequence>
<comment type="caution">
    <text evidence="1">The sequence shown here is derived from an EMBL/GenBank/DDBJ whole genome shotgun (WGS) entry which is preliminary data.</text>
</comment>
<dbReference type="AlphaFoldDB" id="A0A5J4YRR1"/>
<dbReference type="Proteomes" id="UP000324585">
    <property type="component" value="Unassembled WGS sequence"/>
</dbReference>
<reference evidence="2" key="1">
    <citation type="journal article" date="2019" name="Nat. Commun.">
        <title>Expansion of phycobilisome linker gene families in mesophilic red algae.</title>
        <authorList>
            <person name="Lee J."/>
            <person name="Kim D."/>
            <person name="Bhattacharya D."/>
            <person name="Yoon H.S."/>
        </authorList>
    </citation>
    <scope>NUCLEOTIDE SEQUENCE [LARGE SCALE GENOMIC DNA]</scope>
    <source>
        <strain evidence="2">CCMP 1328</strain>
    </source>
</reference>
<evidence type="ECO:0000313" key="2">
    <source>
        <dbReference type="Proteomes" id="UP000324585"/>
    </source>
</evidence>
<evidence type="ECO:0000313" key="1">
    <source>
        <dbReference type="EMBL" id="KAA8493107.1"/>
    </source>
</evidence>
<proteinExistence type="predicted"/>
<dbReference type="OrthoDB" id="163507at2759"/>
<protein>
    <submittedName>
        <fullName evidence="1">Uncharacterized protein</fullName>
    </submittedName>
</protein>
<organism evidence="1 2">
    <name type="scientific">Porphyridium purpureum</name>
    <name type="common">Red alga</name>
    <name type="synonym">Porphyridium cruentum</name>
    <dbReference type="NCBI Taxonomy" id="35688"/>
    <lineage>
        <taxon>Eukaryota</taxon>
        <taxon>Rhodophyta</taxon>
        <taxon>Bangiophyceae</taxon>
        <taxon>Porphyridiales</taxon>
        <taxon>Porphyridiaceae</taxon>
        <taxon>Porphyridium</taxon>
    </lineage>
</organism>
<dbReference type="EMBL" id="VRMN01000007">
    <property type="protein sequence ID" value="KAA8493107.1"/>
    <property type="molecule type" value="Genomic_DNA"/>
</dbReference>
<accession>A0A5J4YRR1</accession>
<gene>
    <name evidence="1" type="ORF">FVE85_8552</name>
</gene>
<keyword evidence="2" id="KW-1185">Reference proteome</keyword>